<comment type="caution">
    <text evidence="1">The sequence shown here is derived from an EMBL/GenBank/DDBJ whole genome shotgun (WGS) entry which is preliminary data.</text>
</comment>
<evidence type="ECO:0000313" key="2">
    <source>
        <dbReference type="Proteomes" id="UP001611580"/>
    </source>
</evidence>
<name>A0ABW7XDV8_9MICO</name>
<protein>
    <submittedName>
        <fullName evidence="1">Uncharacterized protein</fullName>
    </submittedName>
</protein>
<sequence length="61" mass="6854">MMTADTPRRGFWHQVGRPFRAIGRGLGRVLEVLDLLSAILWIGRGVVWVVRGIGRAFSDSF</sequence>
<proteinExistence type="predicted"/>
<accession>A0ABW7XDV8</accession>
<gene>
    <name evidence="1" type="ORF">ACH47X_01530</name>
</gene>
<dbReference type="RefSeq" id="WP_397400739.1">
    <property type="nucleotide sequence ID" value="NZ_JBIRYI010000001.1"/>
</dbReference>
<reference evidence="1 2" key="1">
    <citation type="submission" date="2024-10" db="EMBL/GenBank/DDBJ databases">
        <title>The Natural Products Discovery Center: Release of the First 8490 Sequenced Strains for Exploring Actinobacteria Biosynthetic Diversity.</title>
        <authorList>
            <person name="Kalkreuter E."/>
            <person name="Kautsar S.A."/>
            <person name="Yang D."/>
            <person name="Bader C.D."/>
            <person name="Teijaro C.N."/>
            <person name="Fluegel L."/>
            <person name="Davis C.M."/>
            <person name="Simpson J.R."/>
            <person name="Lauterbach L."/>
            <person name="Steele A.D."/>
            <person name="Gui C."/>
            <person name="Meng S."/>
            <person name="Li G."/>
            <person name="Viehrig K."/>
            <person name="Ye F."/>
            <person name="Su P."/>
            <person name="Kiefer A.F."/>
            <person name="Nichols A."/>
            <person name="Cepeda A.J."/>
            <person name="Yan W."/>
            <person name="Fan B."/>
            <person name="Jiang Y."/>
            <person name="Adhikari A."/>
            <person name="Zheng C.-J."/>
            <person name="Schuster L."/>
            <person name="Cowan T.M."/>
            <person name="Smanski M.J."/>
            <person name="Chevrette M.G."/>
            <person name="De Carvalho L.P.S."/>
            <person name="Shen B."/>
        </authorList>
    </citation>
    <scope>NUCLEOTIDE SEQUENCE [LARGE SCALE GENOMIC DNA]</scope>
    <source>
        <strain evidence="1 2">NPDC019481</strain>
    </source>
</reference>
<keyword evidence="2" id="KW-1185">Reference proteome</keyword>
<dbReference type="Proteomes" id="UP001611580">
    <property type="component" value="Unassembled WGS sequence"/>
</dbReference>
<organism evidence="1 2">
    <name type="scientific">Promicromonospora kroppenstedtii</name>
    <dbReference type="NCBI Taxonomy" id="440482"/>
    <lineage>
        <taxon>Bacteria</taxon>
        <taxon>Bacillati</taxon>
        <taxon>Actinomycetota</taxon>
        <taxon>Actinomycetes</taxon>
        <taxon>Micrococcales</taxon>
        <taxon>Promicromonosporaceae</taxon>
        <taxon>Promicromonospora</taxon>
    </lineage>
</organism>
<evidence type="ECO:0000313" key="1">
    <source>
        <dbReference type="EMBL" id="MFI2485553.1"/>
    </source>
</evidence>
<dbReference type="EMBL" id="JBIRYI010000001">
    <property type="protein sequence ID" value="MFI2485553.1"/>
    <property type="molecule type" value="Genomic_DNA"/>
</dbReference>